<organism evidence="1 2">
    <name type="scientific">Cajanus cajan</name>
    <name type="common">Pigeon pea</name>
    <name type="synonym">Cajanus indicus</name>
    <dbReference type="NCBI Taxonomy" id="3821"/>
    <lineage>
        <taxon>Eukaryota</taxon>
        <taxon>Viridiplantae</taxon>
        <taxon>Streptophyta</taxon>
        <taxon>Embryophyta</taxon>
        <taxon>Tracheophyta</taxon>
        <taxon>Spermatophyta</taxon>
        <taxon>Magnoliopsida</taxon>
        <taxon>eudicotyledons</taxon>
        <taxon>Gunneridae</taxon>
        <taxon>Pentapetalae</taxon>
        <taxon>rosids</taxon>
        <taxon>fabids</taxon>
        <taxon>Fabales</taxon>
        <taxon>Fabaceae</taxon>
        <taxon>Papilionoideae</taxon>
        <taxon>50 kb inversion clade</taxon>
        <taxon>NPAAA clade</taxon>
        <taxon>indigoferoid/millettioid clade</taxon>
        <taxon>Phaseoleae</taxon>
        <taxon>Cajanus</taxon>
    </lineage>
</organism>
<evidence type="ECO:0008006" key="3">
    <source>
        <dbReference type="Google" id="ProtNLM"/>
    </source>
</evidence>
<gene>
    <name evidence="1" type="ORF">KK1_027535</name>
</gene>
<protein>
    <recommendedName>
        <fullName evidence="3">Reverse transcriptase domain-containing protein</fullName>
    </recommendedName>
</protein>
<dbReference type="Proteomes" id="UP000075243">
    <property type="component" value="Unassembled WGS sequence"/>
</dbReference>
<accession>A0A151S7H6</accession>
<keyword evidence="2" id="KW-1185">Reference proteome</keyword>
<dbReference type="PANTHER" id="PTHR33116:SF78">
    <property type="entry name" value="OS12G0587133 PROTEIN"/>
    <property type="match status" value="1"/>
</dbReference>
<feature type="non-terminal residue" evidence="1">
    <location>
        <position position="1"/>
    </location>
</feature>
<proteinExistence type="predicted"/>
<dbReference type="Gramene" id="C.cajan_27135.t">
    <property type="protein sequence ID" value="C.cajan_27135.t"/>
    <property type="gene ID" value="C.cajan_27135"/>
</dbReference>
<evidence type="ECO:0000313" key="1">
    <source>
        <dbReference type="EMBL" id="KYP50718.1"/>
    </source>
</evidence>
<reference evidence="1" key="1">
    <citation type="journal article" date="2012" name="Nat. Biotechnol.">
        <title>Draft genome sequence of pigeonpea (Cajanus cajan), an orphan legume crop of resource-poor farmers.</title>
        <authorList>
            <person name="Varshney R.K."/>
            <person name="Chen W."/>
            <person name="Li Y."/>
            <person name="Bharti A.K."/>
            <person name="Saxena R.K."/>
            <person name="Schlueter J.A."/>
            <person name="Donoghue M.T."/>
            <person name="Azam S."/>
            <person name="Fan G."/>
            <person name="Whaley A.M."/>
            <person name="Farmer A.D."/>
            <person name="Sheridan J."/>
            <person name="Iwata A."/>
            <person name="Tuteja R."/>
            <person name="Penmetsa R.V."/>
            <person name="Wu W."/>
            <person name="Upadhyaya H.D."/>
            <person name="Yang S.P."/>
            <person name="Shah T."/>
            <person name="Saxena K.B."/>
            <person name="Michael T."/>
            <person name="McCombie W.R."/>
            <person name="Yang B."/>
            <person name="Zhang G."/>
            <person name="Yang H."/>
            <person name="Wang J."/>
            <person name="Spillane C."/>
            <person name="Cook D.R."/>
            <person name="May G.D."/>
            <person name="Xu X."/>
            <person name="Jackson S.A."/>
        </authorList>
    </citation>
    <scope>NUCLEOTIDE SEQUENCE [LARGE SCALE GENOMIC DNA]</scope>
</reference>
<name>A0A151S7H6_CAJCA</name>
<evidence type="ECO:0000313" key="2">
    <source>
        <dbReference type="Proteomes" id="UP000075243"/>
    </source>
</evidence>
<dbReference type="EMBL" id="KQ483450">
    <property type="protein sequence ID" value="KYP50718.1"/>
    <property type="molecule type" value="Genomic_DNA"/>
</dbReference>
<sequence length="252" mass="28900">AIWDCESSKSPRLDKFNFKFIKSCWSILKEVIKHFLVEFHSNSKLLKGVHASFIALIPKVDNLSSLGDYSSILLVGCISPIEDFKLRKGIKQGDPLAHFVFIIVAEGLSGLMREVETKNYLVAFRLTRIRWRLGAVGVEENMLQKYAQLMSCRLLLLPFLYLGIPIGANPRQKVTWKPILHKFVKKLTFWKHRHLSLAVEGERKVAMVSWKNICRPRSHRGLGIKNIITFKLYWLNGNGTCSIIGTIFGERF</sequence>
<dbReference type="PANTHER" id="PTHR33116">
    <property type="entry name" value="REVERSE TRANSCRIPTASE ZINC-BINDING DOMAIN-CONTAINING PROTEIN-RELATED-RELATED"/>
    <property type="match status" value="1"/>
</dbReference>
<dbReference type="AlphaFoldDB" id="A0A151S7H6"/>